<dbReference type="RefSeq" id="WP_000168945.1">
    <property type="nucleotide sequence ID" value="NZ_FWZB01000041.1"/>
</dbReference>
<name>A0A1Y6A896_9BACI</name>
<proteinExistence type="inferred from homology"/>
<dbReference type="InterPro" id="IPR008978">
    <property type="entry name" value="HSP20-like_chaperone"/>
</dbReference>
<dbReference type="SMR" id="A0A1Y6A896"/>
<feature type="domain" description="SHSP" evidence="3">
    <location>
        <begin position="33"/>
        <end position="146"/>
    </location>
</feature>
<dbReference type="InterPro" id="IPR002068">
    <property type="entry name" value="A-crystallin/Hsp20_dom"/>
</dbReference>
<dbReference type="CDD" id="cd06464">
    <property type="entry name" value="ACD_sHsps-like"/>
    <property type="match status" value="1"/>
</dbReference>
<protein>
    <submittedName>
        <fullName evidence="5">Acid shock protein</fullName>
    </submittedName>
</protein>
<dbReference type="InterPro" id="IPR031107">
    <property type="entry name" value="Small_HSP"/>
</dbReference>
<dbReference type="InterPro" id="IPR007052">
    <property type="entry name" value="CS_dom"/>
</dbReference>
<dbReference type="EMBL" id="FWZB01000041">
    <property type="protein sequence ID" value="SME25186.1"/>
    <property type="molecule type" value="Genomic_DNA"/>
</dbReference>
<comment type="similarity">
    <text evidence="1 2">Belongs to the small heat shock protein (HSP20) family.</text>
</comment>
<dbReference type="PROSITE" id="PS51203">
    <property type="entry name" value="CS"/>
    <property type="match status" value="1"/>
</dbReference>
<evidence type="ECO:0000256" key="2">
    <source>
        <dbReference type="RuleBase" id="RU003616"/>
    </source>
</evidence>
<organism evidence="5 6">
    <name type="scientific">Bacillus pacificus</name>
    <dbReference type="NCBI Taxonomy" id="2026187"/>
    <lineage>
        <taxon>Bacteria</taxon>
        <taxon>Bacillati</taxon>
        <taxon>Bacillota</taxon>
        <taxon>Bacilli</taxon>
        <taxon>Bacillales</taxon>
        <taxon>Bacillaceae</taxon>
        <taxon>Bacillus</taxon>
        <taxon>Bacillus cereus group</taxon>
    </lineage>
</organism>
<feature type="domain" description="CS" evidence="4">
    <location>
        <begin position="37"/>
        <end position="146"/>
    </location>
</feature>
<accession>A0A1Y6A896</accession>
<evidence type="ECO:0000256" key="1">
    <source>
        <dbReference type="PROSITE-ProRule" id="PRU00285"/>
    </source>
</evidence>
<evidence type="ECO:0000259" key="3">
    <source>
        <dbReference type="PROSITE" id="PS01031"/>
    </source>
</evidence>
<sequence length="146" mass="16702">MASTPYDPFRQLVNMRRDFDRIFSELPFDFGGDKNHFGNIKVDVYETENEVVATCDIPGLEKSEDVNIDIENNVLTISGSMNKTNETKEKNMYRKERYTGSFQRVITLPSPVTIEGVSATYKNGVLEVKMPKTTPNNKKKIDVDFH</sequence>
<evidence type="ECO:0000259" key="4">
    <source>
        <dbReference type="PROSITE" id="PS51203"/>
    </source>
</evidence>
<dbReference type="Gene3D" id="2.60.40.790">
    <property type="match status" value="1"/>
</dbReference>
<dbReference type="PANTHER" id="PTHR11527">
    <property type="entry name" value="HEAT-SHOCK PROTEIN 20 FAMILY MEMBER"/>
    <property type="match status" value="1"/>
</dbReference>
<dbReference type="Proteomes" id="UP000194499">
    <property type="component" value="Unassembled WGS sequence"/>
</dbReference>
<dbReference type="SUPFAM" id="SSF49764">
    <property type="entry name" value="HSP20-like chaperones"/>
    <property type="match status" value="1"/>
</dbReference>
<dbReference type="AlphaFoldDB" id="A0A1Y6A896"/>
<evidence type="ECO:0000313" key="5">
    <source>
        <dbReference type="EMBL" id="SME25186.1"/>
    </source>
</evidence>
<evidence type="ECO:0000313" key="6">
    <source>
        <dbReference type="Proteomes" id="UP000194499"/>
    </source>
</evidence>
<dbReference type="PROSITE" id="PS01031">
    <property type="entry name" value="SHSP"/>
    <property type="match status" value="1"/>
</dbReference>
<gene>
    <name evidence="5" type="ORF">BACERE00191_04145</name>
</gene>
<dbReference type="Pfam" id="PF00011">
    <property type="entry name" value="HSP20"/>
    <property type="match status" value="1"/>
</dbReference>
<reference evidence="6" key="1">
    <citation type="submission" date="2017-04" db="EMBL/GenBank/DDBJ databases">
        <authorList>
            <person name="Criscuolo A."/>
        </authorList>
    </citation>
    <scope>NUCLEOTIDE SEQUENCE [LARGE SCALE GENOMIC DNA]</scope>
</reference>